<dbReference type="Proteomes" id="UP001500784">
    <property type="component" value="Unassembled WGS sequence"/>
</dbReference>
<gene>
    <name evidence="2" type="ORF">GCM10009688_09010</name>
</gene>
<dbReference type="PANTHER" id="PTHR35525">
    <property type="entry name" value="BLL6575 PROTEIN"/>
    <property type="match status" value="1"/>
</dbReference>
<dbReference type="InterPro" id="IPR010852">
    <property type="entry name" value="ABATE"/>
</dbReference>
<comment type="caution">
    <text evidence="2">The sequence shown here is derived from an EMBL/GenBank/DDBJ whole genome shotgun (WGS) entry which is preliminary data.</text>
</comment>
<sequence length="189" mass="20788">MVFTYDTELALATAAALVNTGSQEPDPLADDAGLTRFLAQERFSGSRSHTPSELRAVHRLRTDLAAMWTAGEEDLVEGINRLLLGAKALPQLVRHDGWDWHLHCTPPEAELADRMATEAAMALADVVRAGELARLRTCAAPDCSNAVLDLSRNRSRRYCDTGNCGNREHVRAYRRRLASAGPVPEQKNK</sequence>
<dbReference type="Gene3D" id="1.10.3300.10">
    <property type="entry name" value="Jann2411-like domain"/>
    <property type="match status" value="1"/>
</dbReference>
<dbReference type="PANTHER" id="PTHR35525:SF3">
    <property type="entry name" value="BLL6575 PROTEIN"/>
    <property type="match status" value="1"/>
</dbReference>
<dbReference type="RefSeq" id="WP_152225243.1">
    <property type="nucleotide sequence ID" value="NZ_BAAALV010000002.1"/>
</dbReference>
<dbReference type="Pfam" id="PF07336">
    <property type="entry name" value="ABATE"/>
    <property type="match status" value="1"/>
</dbReference>
<dbReference type="SUPFAM" id="SSF160904">
    <property type="entry name" value="Jann2411-like"/>
    <property type="match status" value="1"/>
</dbReference>
<evidence type="ECO:0000313" key="2">
    <source>
        <dbReference type="EMBL" id="GAA1907207.1"/>
    </source>
</evidence>
<dbReference type="EMBL" id="BAAALV010000002">
    <property type="protein sequence ID" value="GAA1907207.1"/>
    <property type="molecule type" value="Genomic_DNA"/>
</dbReference>
<reference evidence="2 3" key="1">
    <citation type="journal article" date="2019" name="Int. J. Syst. Evol. Microbiol.">
        <title>The Global Catalogue of Microorganisms (GCM) 10K type strain sequencing project: providing services to taxonomists for standard genome sequencing and annotation.</title>
        <authorList>
            <consortium name="The Broad Institute Genomics Platform"/>
            <consortium name="The Broad Institute Genome Sequencing Center for Infectious Disease"/>
            <person name="Wu L."/>
            <person name="Ma J."/>
        </authorList>
    </citation>
    <scope>NUCLEOTIDE SEQUENCE [LARGE SCALE GENOMIC DNA]</scope>
    <source>
        <strain evidence="2 3">JCM 13316</strain>
    </source>
</reference>
<feature type="domain" description="Zinc finger CGNR" evidence="1">
    <location>
        <begin position="134"/>
        <end position="176"/>
    </location>
</feature>
<proteinExistence type="predicted"/>
<evidence type="ECO:0000313" key="3">
    <source>
        <dbReference type="Proteomes" id="UP001500784"/>
    </source>
</evidence>
<protein>
    <submittedName>
        <fullName evidence="2">CGNR zinc finger domain-containing protein</fullName>
    </submittedName>
</protein>
<organism evidence="2 3">
    <name type="scientific">Arthrobacter gandavensis</name>
    <dbReference type="NCBI Taxonomy" id="169960"/>
    <lineage>
        <taxon>Bacteria</taxon>
        <taxon>Bacillati</taxon>
        <taxon>Actinomycetota</taxon>
        <taxon>Actinomycetes</taxon>
        <taxon>Micrococcales</taxon>
        <taxon>Micrococcaceae</taxon>
        <taxon>Arthrobacter</taxon>
    </lineage>
</organism>
<dbReference type="InterPro" id="IPR021005">
    <property type="entry name" value="Znf_CGNR"/>
</dbReference>
<name>A0ABN2NYC2_9MICC</name>
<dbReference type="Pfam" id="PF11706">
    <property type="entry name" value="zf-CGNR"/>
    <property type="match status" value="1"/>
</dbReference>
<keyword evidence="3" id="KW-1185">Reference proteome</keyword>
<dbReference type="InterPro" id="IPR023286">
    <property type="entry name" value="ABATE_dom_sf"/>
</dbReference>
<evidence type="ECO:0000259" key="1">
    <source>
        <dbReference type="Pfam" id="PF11706"/>
    </source>
</evidence>
<accession>A0ABN2NYC2</accession>